<keyword evidence="3" id="KW-1185">Reference proteome</keyword>
<dbReference type="PROSITE" id="PS51819">
    <property type="entry name" value="VOC"/>
    <property type="match status" value="1"/>
</dbReference>
<dbReference type="OrthoDB" id="9798201at2"/>
<dbReference type="RefSeq" id="WP_014679015.1">
    <property type="nucleotide sequence ID" value="NC_017770.1"/>
</dbReference>
<name>H8KY49_SOLCM</name>
<dbReference type="HOGENOM" id="CLU_046006_15_3_10"/>
<dbReference type="InterPro" id="IPR029068">
    <property type="entry name" value="Glyas_Bleomycin-R_OHBP_Dase"/>
</dbReference>
<dbReference type="STRING" id="929556.Solca_0662"/>
<dbReference type="EMBL" id="CP003349">
    <property type="protein sequence ID" value="AFD05787.1"/>
    <property type="molecule type" value="Genomic_DNA"/>
</dbReference>
<dbReference type="eggNOG" id="COG0346">
    <property type="taxonomic scope" value="Bacteria"/>
</dbReference>
<organism evidence="2 3">
    <name type="scientific">Solitalea canadensis (strain ATCC 29591 / DSM 3403 / JCM 21819 / LMG 8368 / NBRC 15130 / NCIMB 12057 / USAM 9D)</name>
    <name type="common">Flexibacter canadensis</name>
    <dbReference type="NCBI Taxonomy" id="929556"/>
    <lineage>
        <taxon>Bacteria</taxon>
        <taxon>Pseudomonadati</taxon>
        <taxon>Bacteroidota</taxon>
        <taxon>Sphingobacteriia</taxon>
        <taxon>Sphingobacteriales</taxon>
        <taxon>Sphingobacteriaceae</taxon>
        <taxon>Solitalea</taxon>
    </lineage>
</organism>
<dbReference type="Proteomes" id="UP000007590">
    <property type="component" value="Chromosome"/>
</dbReference>
<proteinExistence type="predicted"/>
<dbReference type="AlphaFoldDB" id="H8KY49"/>
<keyword evidence="2" id="KW-0456">Lyase</keyword>
<dbReference type="SUPFAM" id="SSF54593">
    <property type="entry name" value="Glyoxalase/Bleomycin resistance protein/Dihydroxybiphenyl dioxygenase"/>
    <property type="match status" value="1"/>
</dbReference>
<dbReference type="Gene3D" id="3.10.180.10">
    <property type="entry name" value="2,3-Dihydroxybiphenyl 1,2-Dioxygenase, domain 1"/>
    <property type="match status" value="1"/>
</dbReference>
<evidence type="ECO:0000259" key="1">
    <source>
        <dbReference type="PROSITE" id="PS51819"/>
    </source>
</evidence>
<dbReference type="KEGG" id="scn:Solca_0662"/>
<dbReference type="InterPro" id="IPR037523">
    <property type="entry name" value="VOC_core"/>
</dbReference>
<accession>H8KY49</accession>
<evidence type="ECO:0000313" key="2">
    <source>
        <dbReference type="EMBL" id="AFD05787.1"/>
    </source>
</evidence>
<reference evidence="2" key="1">
    <citation type="submission" date="2012-02" db="EMBL/GenBank/DDBJ databases">
        <title>The complete genome of Solitalea canadensis DSM 3403.</title>
        <authorList>
            <consortium name="US DOE Joint Genome Institute (JGI-PGF)"/>
            <person name="Lucas S."/>
            <person name="Copeland A."/>
            <person name="Lapidus A."/>
            <person name="Glavina del Rio T."/>
            <person name="Dalin E."/>
            <person name="Tice H."/>
            <person name="Bruce D."/>
            <person name="Goodwin L."/>
            <person name="Pitluck S."/>
            <person name="Peters L."/>
            <person name="Ovchinnikova G."/>
            <person name="Lu M."/>
            <person name="Kyrpides N."/>
            <person name="Mavromatis K."/>
            <person name="Ivanova N."/>
            <person name="Brettin T."/>
            <person name="Detter J.C."/>
            <person name="Han C."/>
            <person name="Larimer F."/>
            <person name="Land M."/>
            <person name="Hauser L."/>
            <person name="Markowitz V."/>
            <person name="Cheng J.-F."/>
            <person name="Hugenholtz P."/>
            <person name="Woyke T."/>
            <person name="Wu D."/>
            <person name="Spring S."/>
            <person name="Schroeder M."/>
            <person name="Kopitz M."/>
            <person name="Brambilla E."/>
            <person name="Klenk H.-P."/>
            <person name="Eisen J.A."/>
        </authorList>
    </citation>
    <scope>NUCLEOTIDE SEQUENCE</scope>
    <source>
        <strain evidence="2">DSM 3403</strain>
    </source>
</reference>
<dbReference type="GO" id="GO:0016829">
    <property type="term" value="F:lyase activity"/>
    <property type="evidence" value="ECO:0007669"/>
    <property type="project" value="UniProtKB-KW"/>
</dbReference>
<gene>
    <name evidence="2" type="ordered locus">Solca_0662</name>
</gene>
<feature type="domain" description="VOC" evidence="1">
    <location>
        <begin position="7"/>
        <end position="116"/>
    </location>
</feature>
<sequence length="146" mass="16901">MPNNYNRFHPATPILRVKDLQASIDYYVTSLGFKLDWQDPGIIASVSRDESNLMIVENDQSAPGAWVWIGVQDTDALYDEILKNGGMIRVKPTNYWWAYEMQVDDLDGNVLRFGAENKENEPYGPWLDAQNNLWVMNDEKVWTKKD</sequence>
<evidence type="ECO:0000313" key="3">
    <source>
        <dbReference type="Proteomes" id="UP000007590"/>
    </source>
</evidence>
<protein>
    <submittedName>
        <fullName evidence="2">Putative lactoylglutathione lyase</fullName>
    </submittedName>
</protein>
<dbReference type="Pfam" id="PF00903">
    <property type="entry name" value="Glyoxalase"/>
    <property type="match status" value="1"/>
</dbReference>
<dbReference type="InterPro" id="IPR004360">
    <property type="entry name" value="Glyas_Fos-R_dOase_dom"/>
</dbReference>